<dbReference type="CDD" id="cd03215">
    <property type="entry name" value="ABC_Carb_Monos_II"/>
    <property type="match status" value="1"/>
</dbReference>
<keyword evidence="2" id="KW-0813">Transport</keyword>
<dbReference type="PANTHER" id="PTHR43790:SF3">
    <property type="entry name" value="D-ALLOSE IMPORT ATP-BINDING PROTEIN ALSA-RELATED"/>
    <property type="match status" value="1"/>
</dbReference>
<evidence type="ECO:0000313" key="11">
    <source>
        <dbReference type="EMBL" id="SCM76099.1"/>
    </source>
</evidence>
<evidence type="ECO:0000256" key="8">
    <source>
        <dbReference type="ARBA" id="ARBA00022967"/>
    </source>
</evidence>
<dbReference type="Pfam" id="PF00005">
    <property type="entry name" value="ABC_tran"/>
    <property type="match status" value="2"/>
</dbReference>
<evidence type="ECO:0000256" key="2">
    <source>
        <dbReference type="ARBA" id="ARBA00022448"/>
    </source>
</evidence>
<evidence type="ECO:0000256" key="5">
    <source>
        <dbReference type="ARBA" id="ARBA00022737"/>
    </source>
</evidence>
<dbReference type="Gene3D" id="3.40.50.300">
    <property type="entry name" value="P-loop containing nucleotide triphosphate hydrolases"/>
    <property type="match status" value="2"/>
</dbReference>
<dbReference type="InterPro" id="IPR003593">
    <property type="entry name" value="AAA+_ATPase"/>
</dbReference>
<evidence type="ECO:0000256" key="1">
    <source>
        <dbReference type="ARBA" id="ARBA00005417"/>
    </source>
</evidence>
<proteinExistence type="inferred from homology"/>
<comment type="similarity">
    <text evidence="1">Belongs to the ABC transporter superfamily.</text>
</comment>
<gene>
    <name evidence="11" type="primary">rbsA</name>
    <name evidence="11" type="ORF">KL86PLE_30546</name>
</gene>
<dbReference type="EMBL" id="FMJD01000007">
    <property type="protein sequence ID" value="SCM76099.1"/>
    <property type="molecule type" value="Genomic_DNA"/>
</dbReference>
<protein>
    <submittedName>
        <fullName evidence="11">Ribose import ATP-binding protein RbsA 1</fullName>
        <ecNumber evidence="11">3.6.3.17</ecNumber>
    </submittedName>
</protein>
<evidence type="ECO:0000256" key="7">
    <source>
        <dbReference type="ARBA" id="ARBA00022840"/>
    </source>
</evidence>
<feature type="domain" description="ABC transporter" evidence="10">
    <location>
        <begin position="6"/>
        <end position="243"/>
    </location>
</feature>
<dbReference type="InterPro" id="IPR003439">
    <property type="entry name" value="ABC_transporter-like_ATP-bd"/>
</dbReference>
<keyword evidence="4" id="KW-0762">Sugar transport</keyword>
<reference evidence="11" key="1">
    <citation type="submission" date="2016-08" db="EMBL/GenBank/DDBJ databases">
        <authorList>
            <person name="Seilhamer J.J."/>
        </authorList>
    </citation>
    <scope>NUCLEOTIDE SEQUENCE</scope>
    <source>
        <strain evidence="11">86</strain>
    </source>
</reference>
<dbReference type="AlphaFoldDB" id="A0A212LFD9"/>
<accession>A0A212LFD9</accession>
<keyword evidence="5" id="KW-0677">Repeat</keyword>
<name>A0A212LFD9_9HYPH</name>
<dbReference type="SMART" id="SM00382">
    <property type="entry name" value="AAA"/>
    <property type="match status" value="2"/>
</dbReference>
<evidence type="ECO:0000259" key="10">
    <source>
        <dbReference type="PROSITE" id="PS50893"/>
    </source>
</evidence>
<dbReference type="RefSeq" id="WP_288196353.1">
    <property type="nucleotide sequence ID" value="NZ_LT608334.1"/>
</dbReference>
<feature type="domain" description="ABC transporter" evidence="10">
    <location>
        <begin position="255"/>
        <end position="501"/>
    </location>
</feature>
<keyword evidence="11" id="KW-0378">Hydrolase</keyword>
<dbReference type="PROSITE" id="PS00211">
    <property type="entry name" value="ABC_TRANSPORTER_1"/>
    <property type="match status" value="2"/>
</dbReference>
<dbReference type="SUPFAM" id="SSF52540">
    <property type="entry name" value="P-loop containing nucleoside triphosphate hydrolases"/>
    <property type="match status" value="2"/>
</dbReference>
<dbReference type="PANTHER" id="PTHR43790">
    <property type="entry name" value="CARBOHYDRATE TRANSPORT ATP-BINDING PROTEIN MG119-RELATED"/>
    <property type="match status" value="1"/>
</dbReference>
<evidence type="ECO:0000256" key="6">
    <source>
        <dbReference type="ARBA" id="ARBA00022741"/>
    </source>
</evidence>
<dbReference type="GO" id="GO:0016887">
    <property type="term" value="F:ATP hydrolysis activity"/>
    <property type="evidence" value="ECO:0007669"/>
    <property type="project" value="InterPro"/>
</dbReference>
<organism evidence="11">
    <name type="scientific">uncultured Pleomorphomonas sp</name>
    <dbReference type="NCBI Taxonomy" id="442121"/>
    <lineage>
        <taxon>Bacteria</taxon>
        <taxon>Pseudomonadati</taxon>
        <taxon>Pseudomonadota</taxon>
        <taxon>Alphaproteobacteria</taxon>
        <taxon>Hyphomicrobiales</taxon>
        <taxon>Pleomorphomonadaceae</taxon>
        <taxon>Pleomorphomonas</taxon>
        <taxon>environmental samples</taxon>
    </lineage>
</organism>
<dbReference type="InterPro" id="IPR027417">
    <property type="entry name" value="P-loop_NTPase"/>
</dbReference>
<dbReference type="InterPro" id="IPR050107">
    <property type="entry name" value="ABC_carbohydrate_import_ATPase"/>
</dbReference>
<keyword evidence="8" id="KW-1278">Translocase</keyword>
<dbReference type="GO" id="GO:0005524">
    <property type="term" value="F:ATP binding"/>
    <property type="evidence" value="ECO:0007669"/>
    <property type="project" value="UniProtKB-KW"/>
</dbReference>
<sequence length="507" mass="54850">MTNTLFCFSGICKAFFGVQVLDGIDLELHSGRVLGLIGENGAGKSTLMNVMGGVLRPERGTMRMEGRLYEPKGPADASASGIGFIHQELNLFTNLTIAENIFIEDFPRLGWLPFIHHRRMADRARELLADIGLAASPWTPVERLSPGERQLVEIAKVLASDARIILFDEPTTSLTAKETAVLFDVIRRLKARGVAIVYISHILSDVVALSDDIAVLRDGALVATGRVEDFPIPRMISSMVGRDVKSIFPPPPQSVREAAILEVRGLSQPGVARNIDLAVHSGEIVGMFGLMGAGRTELVRMIYGLDPYAEGGVTIAGKLLPGGDPAASIVGGLAFVTENRREEGLLMSMPIAENIGLVALPDYARPYSGIIDQRRLYDAATGIATDLRIKAASYLRQSAKSLSGGNQQKVVIGKWLMARPKVLIVDEPTRGIDVGAKFEVYTILGNLAEAGSGILFISSELEELMGVAHRIVVMNRGEIVGSFQRSEFDRERIMAAAFRQSTEETAA</sequence>
<dbReference type="CDD" id="cd03216">
    <property type="entry name" value="ABC_Carb_Monos_I"/>
    <property type="match status" value="1"/>
</dbReference>
<evidence type="ECO:0000256" key="4">
    <source>
        <dbReference type="ARBA" id="ARBA00022597"/>
    </source>
</evidence>
<dbReference type="InterPro" id="IPR017871">
    <property type="entry name" value="ABC_transporter-like_CS"/>
</dbReference>
<keyword evidence="3" id="KW-1003">Cell membrane</keyword>
<keyword evidence="6" id="KW-0547">Nucleotide-binding</keyword>
<evidence type="ECO:0000256" key="3">
    <source>
        <dbReference type="ARBA" id="ARBA00022475"/>
    </source>
</evidence>
<keyword evidence="9" id="KW-0472">Membrane</keyword>
<keyword evidence="7 11" id="KW-0067">ATP-binding</keyword>
<dbReference type="EC" id="3.6.3.17" evidence="11"/>
<dbReference type="PROSITE" id="PS50893">
    <property type="entry name" value="ABC_TRANSPORTER_2"/>
    <property type="match status" value="2"/>
</dbReference>
<evidence type="ECO:0000256" key="9">
    <source>
        <dbReference type="ARBA" id="ARBA00023136"/>
    </source>
</evidence>